<evidence type="ECO:0000313" key="1">
    <source>
        <dbReference type="EMBL" id="TPH12950.1"/>
    </source>
</evidence>
<dbReference type="AlphaFoldDB" id="A0A502KML4"/>
<name>A0A502KML4_9GAMM</name>
<dbReference type="OrthoDB" id="3078260at2"/>
<organism evidence="1 2">
    <name type="scientific">Litorilituus lipolyticus</name>
    <dbReference type="NCBI Taxonomy" id="2491017"/>
    <lineage>
        <taxon>Bacteria</taxon>
        <taxon>Pseudomonadati</taxon>
        <taxon>Pseudomonadota</taxon>
        <taxon>Gammaproteobacteria</taxon>
        <taxon>Alteromonadales</taxon>
        <taxon>Colwelliaceae</taxon>
        <taxon>Litorilituus</taxon>
    </lineage>
</organism>
<sequence>MTEEEQQQWTREQYQVATKYLATKGLITQSVAVEESRYLVPILAVWKLNLNDGSKVWVLCGDLPTDHSSVDVAPSAREALRHFALKWQMQAENLFRADDKSQNDFANLLVSRSEGLYQLYDDESLWQK</sequence>
<gene>
    <name evidence="1" type="ORF">EPA86_16000</name>
</gene>
<dbReference type="EMBL" id="SAWY01000038">
    <property type="protein sequence ID" value="TPH12950.1"/>
    <property type="molecule type" value="Genomic_DNA"/>
</dbReference>
<proteinExistence type="predicted"/>
<reference evidence="1 2" key="1">
    <citation type="submission" date="2019-01" db="EMBL/GenBank/DDBJ databases">
        <title>Litorilituus lipolytica sp. nov., isolated from intertidal sand of the Yellow Sea in China.</title>
        <authorList>
            <person name="Liu A."/>
        </authorList>
    </citation>
    <scope>NUCLEOTIDE SEQUENCE [LARGE SCALE GENOMIC DNA]</scope>
    <source>
        <strain evidence="1 2">RZ04</strain>
    </source>
</reference>
<accession>A0A502KML4</accession>
<dbReference type="Pfam" id="PF16108">
    <property type="entry name" value="DUF4826"/>
    <property type="match status" value="1"/>
</dbReference>
<evidence type="ECO:0000313" key="2">
    <source>
        <dbReference type="Proteomes" id="UP000315303"/>
    </source>
</evidence>
<comment type="caution">
    <text evidence="1">The sequence shown here is derived from an EMBL/GenBank/DDBJ whole genome shotgun (WGS) entry which is preliminary data.</text>
</comment>
<dbReference type="Proteomes" id="UP000315303">
    <property type="component" value="Unassembled WGS sequence"/>
</dbReference>
<dbReference type="InterPro" id="IPR032251">
    <property type="entry name" value="DUF4826"/>
</dbReference>
<protein>
    <submittedName>
        <fullName evidence="1">DUF4826 family protein</fullName>
    </submittedName>
</protein>
<keyword evidence="2" id="KW-1185">Reference proteome</keyword>